<keyword evidence="2" id="KW-0805">Transcription regulation</keyword>
<evidence type="ECO:0000256" key="2">
    <source>
        <dbReference type="ARBA" id="ARBA00023015"/>
    </source>
</evidence>
<keyword evidence="4" id="KW-0804">Transcription</keyword>
<name>A0A841JNQ8_9BACT</name>
<comment type="similarity">
    <text evidence="1">Belongs to the sigma-70 factor family. ECF subfamily.</text>
</comment>
<dbReference type="InterPro" id="IPR013324">
    <property type="entry name" value="RNA_pol_sigma_r3/r4-like"/>
</dbReference>
<dbReference type="Gene3D" id="1.10.1740.10">
    <property type="match status" value="1"/>
</dbReference>
<evidence type="ECO:0000256" key="3">
    <source>
        <dbReference type="ARBA" id="ARBA00023082"/>
    </source>
</evidence>
<dbReference type="InterPro" id="IPR036388">
    <property type="entry name" value="WH-like_DNA-bd_sf"/>
</dbReference>
<dbReference type="GO" id="GO:0016987">
    <property type="term" value="F:sigma factor activity"/>
    <property type="evidence" value="ECO:0007669"/>
    <property type="project" value="UniProtKB-KW"/>
</dbReference>
<dbReference type="Proteomes" id="UP000538666">
    <property type="component" value="Unassembled WGS sequence"/>
</dbReference>
<evidence type="ECO:0000313" key="7">
    <source>
        <dbReference type="EMBL" id="MBB6142996.1"/>
    </source>
</evidence>
<dbReference type="InterPro" id="IPR013325">
    <property type="entry name" value="RNA_pol_sigma_r2"/>
</dbReference>
<comment type="caution">
    <text evidence="7">The sequence shown here is derived from an EMBL/GenBank/DDBJ whole genome shotgun (WGS) entry which is preliminary data.</text>
</comment>
<evidence type="ECO:0000259" key="5">
    <source>
        <dbReference type="Pfam" id="PF04542"/>
    </source>
</evidence>
<dbReference type="Pfam" id="PF08281">
    <property type="entry name" value="Sigma70_r4_2"/>
    <property type="match status" value="1"/>
</dbReference>
<dbReference type="InterPro" id="IPR039425">
    <property type="entry name" value="RNA_pol_sigma-70-like"/>
</dbReference>
<dbReference type="Gene3D" id="1.10.10.10">
    <property type="entry name" value="Winged helix-like DNA-binding domain superfamily/Winged helix DNA-binding domain"/>
    <property type="match status" value="1"/>
</dbReference>
<evidence type="ECO:0000256" key="1">
    <source>
        <dbReference type="ARBA" id="ARBA00010641"/>
    </source>
</evidence>
<dbReference type="NCBIfam" id="TIGR02937">
    <property type="entry name" value="sigma70-ECF"/>
    <property type="match status" value="1"/>
</dbReference>
<dbReference type="InterPro" id="IPR014284">
    <property type="entry name" value="RNA_pol_sigma-70_dom"/>
</dbReference>
<dbReference type="GO" id="GO:0003677">
    <property type="term" value="F:DNA binding"/>
    <property type="evidence" value="ECO:0007669"/>
    <property type="project" value="InterPro"/>
</dbReference>
<dbReference type="SUPFAM" id="SSF88946">
    <property type="entry name" value="Sigma2 domain of RNA polymerase sigma factors"/>
    <property type="match status" value="1"/>
</dbReference>
<organism evidence="7 8">
    <name type="scientific">Silvibacterium bohemicum</name>
    <dbReference type="NCBI Taxonomy" id="1577686"/>
    <lineage>
        <taxon>Bacteria</taxon>
        <taxon>Pseudomonadati</taxon>
        <taxon>Acidobacteriota</taxon>
        <taxon>Terriglobia</taxon>
        <taxon>Terriglobales</taxon>
        <taxon>Acidobacteriaceae</taxon>
        <taxon>Silvibacterium</taxon>
    </lineage>
</organism>
<dbReference type="PANTHER" id="PTHR43133">
    <property type="entry name" value="RNA POLYMERASE ECF-TYPE SIGMA FACTO"/>
    <property type="match status" value="1"/>
</dbReference>
<evidence type="ECO:0000256" key="4">
    <source>
        <dbReference type="ARBA" id="ARBA00023163"/>
    </source>
</evidence>
<evidence type="ECO:0000313" key="8">
    <source>
        <dbReference type="Proteomes" id="UP000538666"/>
    </source>
</evidence>
<dbReference type="AlphaFoldDB" id="A0A841JNQ8"/>
<dbReference type="SUPFAM" id="SSF88659">
    <property type="entry name" value="Sigma3 and sigma4 domains of RNA polymerase sigma factors"/>
    <property type="match status" value="1"/>
</dbReference>
<sequence>MSSEAAALFPDALASTSEVRGTVQGAAAISSDPPDNVRHNTYEASASTVIPITEISDEALLEQVCQGTREALGILFRRHARTVRNVAYRILRNEAEAEDLVQEIFIFIYRKAALFNVSGGTARSWIVQVTYHRAFDRRRHLITRHFYTSQEIDDAALNMADRRYEILFSEWSLEDVWGRDWAEKLRELLSPSQLSTIELYFFEGYTFDEIAGRLGQTLSNTYNHYYRGLEKLRKSAFARKLRSK</sequence>
<evidence type="ECO:0000259" key="6">
    <source>
        <dbReference type="Pfam" id="PF08281"/>
    </source>
</evidence>
<dbReference type="RefSeq" id="WP_156186187.1">
    <property type="nucleotide sequence ID" value="NZ_JACHEK010000002.1"/>
</dbReference>
<dbReference type="PANTHER" id="PTHR43133:SF62">
    <property type="entry name" value="RNA POLYMERASE SIGMA FACTOR SIGZ"/>
    <property type="match status" value="1"/>
</dbReference>
<gene>
    <name evidence="7" type="ORF">HNQ77_000940</name>
</gene>
<keyword evidence="8" id="KW-1185">Reference proteome</keyword>
<reference evidence="7 8" key="1">
    <citation type="submission" date="2020-08" db="EMBL/GenBank/DDBJ databases">
        <title>Genomic Encyclopedia of Type Strains, Phase IV (KMG-IV): sequencing the most valuable type-strain genomes for metagenomic binning, comparative biology and taxonomic classification.</title>
        <authorList>
            <person name="Goeker M."/>
        </authorList>
    </citation>
    <scope>NUCLEOTIDE SEQUENCE [LARGE SCALE GENOMIC DNA]</scope>
    <source>
        <strain evidence="7 8">DSM 103733</strain>
    </source>
</reference>
<dbReference type="InterPro" id="IPR007627">
    <property type="entry name" value="RNA_pol_sigma70_r2"/>
</dbReference>
<dbReference type="InterPro" id="IPR013249">
    <property type="entry name" value="RNA_pol_sigma70_r4_t2"/>
</dbReference>
<dbReference type="OrthoDB" id="112772at2"/>
<dbReference type="Pfam" id="PF04542">
    <property type="entry name" value="Sigma70_r2"/>
    <property type="match status" value="1"/>
</dbReference>
<proteinExistence type="inferred from homology"/>
<feature type="domain" description="RNA polymerase sigma-70 region 2" evidence="5">
    <location>
        <begin position="75"/>
        <end position="139"/>
    </location>
</feature>
<protein>
    <submittedName>
        <fullName evidence="7">RNA polymerase sigma-70 factor (ECF subfamily)</fullName>
    </submittedName>
</protein>
<feature type="domain" description="RNA polymerase sigma factor 70 region 4 type 2" evidence="6">
    <location>
        <begin position="187"/>
        <end position="232"/>
    </location>
</feature>
<keyword evidence="3" id="KW-0731">Sigma factor</keyword>
<dbReference type="EMBL" id="JACHEK010000002">
    <property type="protein sequence ID" value="MBB6142996.1"/>
    <property type="molecule type" value="Genomic_DNA"/>
</dbReference>
<accession>A0A841JNQ8</accession>
<dbReference type="GO" id="GO:0006352">
    <property type="term" value="P:DNA-templated transcription initiation"/>
    <property type="evidence" value="ECO:0007669"/>
    <property type="project" value="InterPro"/>
</dbReference>